<evidence type="ECO:0000256" key="1">
    <source>
        <dbReference type="ARBA" id="ARBA00000707"/>
    </source>
</evidence>
<dbReference type="GO" id="GO:0043161">
    <property type="term" value="P:proteasome-mediated ubiquitin-dependent protein catabolic process"/>
    <property type="evidence" value="ECO:0007669"/>
    <property type="project" value="InterPro"/>
</dbReference>
<dbReference type="InterPro" id="IPR018200">
    <property type="entry name" value="USP_CS"/>
</dbReference>
<evidence type="ECO:0000259" key="8">
    <source>
        <dbReference type="PROSITE" id="PS50235"/>
    </source>
</evidence>
<dbReference type="CDD" id="cd02666">
    <property type="entry name" value="Peptidase_C19J"/>
    <property type="match status" value="1"/>
</dbReference>
<feature type="compositionally biased region" description="Polar residues" evidence="7">
    <location>
        <begin position="58"/>
        <end position="79"/>
    </location>
</feature>
<proteinExistence type="predicted"/>
<feature type="region of interest" description="Disordered" evidence="7">
    <location>
        <begin position="181"/>
        <end position="223"/>
    </location>
</feature>
<evidence type="ECO:0000313" key="10">
    <source>
        <dbReference type="Proteomes" id="UP000217199"/>
    </source>
</evidence>
<feature type="compositionally biased region" description="Basic and acidic residues" evidence="7">
    <location>
        <begin position="1"/>
        <end position="11"/>
    </location>
</feature>
<dbReference type="EMBL" id="NBII01000002">
    <property type="protein sequence ID" value="PAV22628.1"/>
    <property type="molecule type" value="Genomic_DNA"/>
</dbReference>
<dbReference type="InterPro" id="IPR028889">
    <property type="entry name" value="USP"/>
</dbReference>
<dbReference type="Gene3D" id="3.90.70.10">
    <property type="entry name" value="Cysteine proteinases"/>
    <property type="match status" value="2"/>
</dbReference>
<dbReference type="GO" id="GO:0004843">
    <property type="term" value="F:cysteine-type deubiquitinase activity"/>
    <property type="evidence" value="ECO:0007669"/>
    <property type="project" value="UniProtKB-EC"/>
</dbReference>
<comment type="caution">
    <text evidence="9">The sequence shown here is derived from an EMBL/GenBank/DDBJ whole genome shotgun (WGS) entry which is preliminary data.</text>
</comment>
<keyword evidence="10" id="KW-1185">Reference proteome</keyword>
<feature type="region of interest" description="Disordered" evidence="7">
    <location>
        <begin position="896"/>
        <end position="967"/>
    </location>
</feature>
<dbReference type="GO" id="GO:0061136">
    <property type="term" value="P:regulation of proteasomal protein catabolic process"/>
    <property type="evidence" value="ECO:0007669"/>
    <property type="project" value="TreeGrafter"/>
</dbReference>
<dbReference type="Proteomes" id="UP000217199">
    <property type="component" value="Unassembled WGS sequence"/>
</dbReference>
<evidence type="ECO:0000313" key="9">
    <source>
        <dbReference type="EMBL" id="PAV22628.1"/>
    </source>
</evidence>
<feature type="domain" description="USP" evidence="8">
    <location>
        <begin position="794"/>
        <end position="1337"/>
    </location>
</feature>
<dbReference type="InterPro" id="IPR025305">
    <property type="entry name" value="UCH_repeat_domain"/>
</dbReference>
<sequence length="1354" mass="152864">MTQVNDNDKRGAQGSSSEAPGKGEPSNLTSAVSSASFYGTDPKTPPALPKRQQQQQQSAVGSSHTTYQPSEDIQGNSVIDQGNNNWDDQQQGSWGANWTLEQDNFNPRLGPATEWGTDTQMIEDSENEYPRIDGRNSMSERRWWDKTYATFLGRGLLPTALVEDFHNGEHSLVSVSVMQPDISPSSASSASASPASKSASSPKSSEKQAQGSHSRSSSSSTNVPFCPPTVTELHEAVPHPHAYYCRKHNGWIILAYRSASRLPPIVDSVSQAEYPLLPDQQRRRETLNCLEDDQPYGVLKNKTHHFHVYRKAVDAAQMTPAYIPRSWERAERYKKSHRRMTIGSQELDSETVALAVEGDAKSKEETLMVTDLKEEEEAHNLLDLYLFPVKTVDALISEKEANPPPNVSKYDSVLNALETIIMIIENKLWKGNNKSVTISGRVFTSKVGWNPTVQKFFEAIGFRFCTKDETHKDPQLQPPDTSTNTDIGKMNRDRLLRAWVELGAIITDYYRRFSSNLKGRDPQKLWIKTENAREIYQRTLGAHPDQIKRLPAPLLQDERKDIADSWAVLGMTPSTFTTELLSFAYLAQLRCDSVHTPEYFEALSKITQALREVGKCPSSLDLFVISESSRGRFTQEEFVNATNTLGFGSHNSLRVEYNEADSEFIKSAWKDAIRRSWQDPNGPSIRHDTNEAFRIVAEMRRDADLINEYENAQRMALTPERAYETLEVPFNVDEDMLITVYNMRIEDQPSSLQRMQEAMRFIAEYTCSDRLQQFLNTGTDPGTVAPYTRADWPRGLNQLGNTCYLNSLLQYFYTIRDLRDAVAPLAVLDEKFTDSDKLKDDDLKNHRVGGRIVSRHEVVRSRKFVSQLANLFHHLENSSSPSVTPTLELAKLALVTSKDEEEDYERGGTDTSNSTDATLVDEPAPIRESSPPQPKSPSEAASSVLGKRPRALSRKKMEHMAEEQGKDKEDYVLVSKPSGSNTPVTATVDSGGDVPMADTATSEPKNALARSDMMFGKQHDVAECMDNCMFQIETALLQFGELAGPDDSNKRSLVKRLFYGKIRQRLSLAPDPNRTKSSLHEREDFFSHLPVNVSEESFDLYDGLSGYFDDVVDYEGTKARMEVTLVELPPILQIQLQRVQFNRDTLQPYKSHAYVKFGESIYMDRFLDDAPAVKKNRTKEIHAELTSCRDRIAQLTQGKHAPYSQNLLDTHEFIKNQNIIDLPEATDELRSLLLGDQVILGNELEDLRSRISVLKAELEELWVDETRAEYELTSVFVHRGTGPSFGHYFIYQRWLPDHGDEWFKYNDSSVTMVDKSEVLADTTGDTANPYLLVFARKGSQVIDTVKRVDAMIEN</sequence>
<feature type="region of interest" description="Disordered" evidence="7">
    <location>
        <begin position="1"/>
        <end position="92"/>
    </location>
</feature>
<dbReference type="PROSITE" id="PS50235">
    <property type="entry name" value="USP_3"/>
    <property type="match status" value="1"/>
</dbReference>
<dbReference type="InterPro" id="IPR038765">
    <property type="entry name" value="Papain-like_cys_pep_sf"/>
</dbReference>
<dbReference type="OrthoDB" id="2420415at2759"/>
<dbReference type="STRING" id="2282107.A0A286USR5"/>
<name>A0A286USR5_9AGAM</name>
<evidence type="ECO:0000256" key="2">
    <source>
        <dbReference type="ARBA" id="ARBA00012759"/>
    </source>
</evidence>
<feature type="compositionally biased region" description="Basic residues" evidence="7">
    <location>
        <begin position="947"/>
        <end position="957"/>
    </location>
</feature>
<evidence type="ECO:0000256" key="3">
    <source>
        <dbReference type="ARBA" id="ARBA00022670"/>
    </source>
</evidence>
<dbReference type="InterPro" id="IPR001394">
    <property type="entry name" value="Peptidase_C19_UCH"/>
</dbReference>
<dbReference type="Pfam" id="PF13446">
    <property type="entry name" value="RPT"/>
    <property type="match status" value="1"/>
</dbReference>
<dbReference type="InParanoid" id="A0A286USR5"/>
<dbReference type="InterPro" id="IPR044635">
    <property type="entry name" value="UBP14-like"/>
</dbReference>
<keyword evidence="4" id="KW-0833">Ubl conjugation pathway</keyword>
<dbReference type="GO" id="GO:0070628">
    <property type="term" value="F:proteasome binding"/>
    <property type="evidence" value="ECO:0007669"/>
    <property type="project" value="TreeGrafter"/>
</dbReference>
<organism evidence="9 10">
    <name type="scientific">Pyrrhoderma noxium</name>
    <dbReference type="NCBI Taxonomy" id="2282107"/>
    <lineage>
        <taxon>Eukaryota</taxon>
        <taxon>Fungi</taxon>
        <taxon>Dikarya</taxon>
        <taxon>Basidiomycota</taxon>
        <taxon>Agaricomycotina</taxon>
        <taxon>Agaricomycetes</taxon>
        <taxon>Hymenochaetales</taxon>
        <taxon>Hymenochaetaceae</taxon>
        <taxon>Pyrrhoderma</taxon>
    </lineage>
</organism>
<dbReference type="PROSITE" id="PS00973">
    <property type="entry name" value="USP_2"/>
    <property type="match status" value="1"/>
</dbReference>
<dbReference type="PANTHER" id="PTHR43982:SF6">
    <property type="entry name" value="UBIQUITIN CARBOXYL-TERMINAL HYDROLASE 2-RELATED"/>
    <property type="match status" value="1"/>
</dbReference>
<evidence type="ECO:0000256" key="7">
    <source>
        <dbReference type="SAM" id="MobiDB-lite"/>
    </source>
</evidence>
<keyword evidence="6" id="KW-0788">Thiol protease</keyword>
<feature type="compositionally biased region" description="Low complexity" evidence="7">
    <location>
        <begin position="80"/>
        <end position="92"/>
    </location>
</feature>
<dbReference type="Pfam" id="PF00443">
    <property type="entry name" value="UCH"/>
    <property type="match status" value="1"/>
</dbReference>
<evidence type="ECO:0000256" key="5">
    <source>
        <dbReference type="ARBA" id="ARBA00022801"/>
    </source>
</evidence>
<keyword evidence="5" id="KW-0378">Hydrolase</keyword>
<feature type="compositionally biased region" description="Basic and acidic residues" evidence="7">
    <location>
        <begin position="958"/>
        <end position="967"/>
    </location>
</feature>
<keyword evidence="3" id="KW-0645">Protease</keyword>
<evidence type="ECO:0000256" key="6">
    <source>
        <dbReference type="ARBA" id="ARBA00022807"/>
    </source>
</evidence>
<feature type="compositionally biased region" description="Low complexity" evidence="7">
    <location>
        <begin position="183"/>
        <end position="203"/>
    </location>
</feature>
<dbReference type="PROSITE" id="PS00972">
    <property type="entry name" value="USP_1"/>
    <property type="match status" value="1"/>
</dbReference>
<protein>
    <recommendedName>
        <fullName evidence="2">ubiquitinyl hydrolase 1</fullName>
        <ecNumber evidence="2">3.4.19.12</ecNumber>
    </recommendedName>
</protein>
<dbReference type="FunCoup" id="A0A286USR5">
    <property type="interactions" value="37"/>
</dbReference>
<gene>
    <name evidence="9" type="ORF">PNOK_0258500</name>
</gene>
<dbReference type="EC" id="3.4.19.12" evidence="2"/>
<evidence type="ECO:0000256" key="4">
    <source>
        <dbReference type="ARBA" id="ARBA00022786"/>
    </source>
</evidence>
<dbReference type="PANTHER" id="PTHR43982">
    <property type="entry name" value="UBIQUITIN CARBOXYL-TERMINAL HYDROLASE"/>
    <property type="match status" value="1"/>
</dbReference>
<feature type="compositionally biased region" description="Polar residues" evidence="7">
    <location>
        <begin position="26"/>
        <end position="37"/>
    </location>
</feature>
<accession>A0A286USR5</accession>
<reference evidence="9 10" key="1">
    <citation type="journal article" date="2017" name="Mol. Ecol.">
        <title>Comparative and population genomic landscape of Phellinus noxius: A hypervariable fungus causing root rot in trees.</title>
        <authorList>
            <person name="Chung C.L."/>
            <person name="Lee T.J."/>
            <person name="Akiba M."/>
            <person name="Lee H.H."/>
            <person name="Kuo T.H."/>
            <person name="Liu D."/>
            <person name="Ke H.M."/>
            <person name="Yokoi T."/>
            <person name="Roa M.B."/>
            <person name="Lu M.J."/>
            <person name="Chang Y.Y."/>
            <person name="Ann P.J."/>
            <person name="Tsai J.N."/>
            <person name="Chen C.Y."/>
            <person name="Tzean S.S."/>
            <person name="Ota Y."/>
            <person name="Hattori T."/>
            <person name="Sahashi N."/>
            <person name="Liou R.F."/>
            <person name="Kikuchi T."/>
            <person name="Tsai I.J."/>
        </authorList>
    </citation>
    <scope>NUCLEOTIDE SEQUENCE [LARGE SCALE GENOMIC DNA]</scope>
    <source>
        <strain evidence="9 10">FFPRI411160</strain>
    </source>
</reference>
<dbReference type="SUPFAM" id="SSF54001">
    <property type="entry name" value="Cysteine proteinases"/>
    <property type="match status" value="1"/>
</dbReference>
<dbReference type="GO" id="GO:0016579">
    <property type="term" value="P:protein deubiquitination"/>
    <property type="evidence" value="ECO:0007669"/>
    <property type="project" value="InterPro"/>
</dbReference>
<comment type="catalytic activity">
    <reaction evidence="1">
        <text>Thiol-dependent hydrolysis of ester, thioester, amide, peptide and isopeptide bonds formed by the C-terminal Gly of ubiquitin (a 76-residue protein attached to proteins as an intracellular targeting signal).</text>
        <dbReference type="EC" id="3.4.19.12"/>
    </reaction>
</comment>